<evidence type="ECO:0000313" key="3">
    <source>
        <dbReference type="Proteomes" id="UP000238634"/>
    </source>
</evidence>
<keyword evidence="3" id="KW-1185">Reference proteome</keyword>
<dbReference type="PROSITE" id="PS51257">
    <property type="entry name" value="PROKAR_LIPOPROTEIN"/>
    <property type="match status" value="1"/>
</dbReference>
<evidence type="ECO:0000313" key="2">
    <source>
        <dbReference type="EMBL" id="PSB15351.1"/>
    </source>
</evidence>
<accession>A0A2T1D4H2</accession>
<feature type="chain" id="PRO_5015573780" description="Lipoprotein" evidence="1">
    <location>
        <begin position="23"/>
        <end position="173"/>
    </location>
</feature>
<organism evidence="2 3">
    <name type="scientific">Phormidesmis priestleyi ULC007</name>
    <dbReference type="NCBI Taxonomy" id="1920490"/>
    <lineage>
        <taxon>Bacteria</taxon>
        <taxon>Bacillati</taxon>
        <taxon>Cyanobacteriota</taxon>
        <taxon>Cyanophyceae</taxon>
        <taxon>Leptolyngbyales</taxon>
        <taxon>Leptolyngbyaceae</taxon>
        <taxon>Phormidesmis</taxon>
    </lineage>
</organism>
<comment type="caution">
    <text evidence="2">The sequence shown here is derived from an EMBL/GenBank/DDBJ whole genome shotgun (WGS) entry which is preliminary data.</text>
</comment>
<gene>
    <name evidence="2" type="ORF">C7B65_24595</name>
</gene>
<feature type="signal peptide" evidence="1">
    <location>
        <begin position="1"/>
        <end position="22"/>
    </location>
</feature>
<reference evidence="2 3" key="2">
    <citation type="submission" date="2018-03" db="EMBL/GenBank/DDBJ databases">
        <title>The ancient ancestry and fast evolution of plastids.</title>
        <authorList>
            <person name="Moore K.R."/>
            <person name="Magnabosco C."/>
            <person name="Momper L."/>
            <person name="Gold D.A."/>
            <person name="Bosak T."/>
            <person name="Fournier G.P."/>
        </authorList>
    </citation>
    <scope>NUCLEOTIDE SEQUENCE [LARGE SCALE GENOMIC DNA]</scope>
    <source>
        <strain evidence="2 3">ULC007</strain>
    </source>
</reference>
<evidence type="ECO:0000256" key="1">
    <source>
        <dbReference type="SAM" id="SignalP"/>
    </source>
</evidence>
<sequence length="173" mass="19213">MKPRILTWLAISAAFLTLTSCTEENGIVPQTRCNNAIAIATQTWEVDYYISKTSGGLNSRRTHSFQSNTLTNVNGEKPASAVSGSDDEGIWWATLPPRPTADEVDQHRDIQEHNDPPTLQRSVDYQLRCGAKTLLTDALTYREVSRAVRSGQVARVSYFGNRALKVEAKESDQ</sequence>
<keyword evidence="1" id="KW-0732">Signal</keyword>
<evidence type="ECO:0008006" key="4">
    <source>
        <dbReference type="Google" id="ProtNLM"/>
    </source>
</evidence>
<dbReference type="EMBL" id="PVWG01000063">
    <property type="protein sequence ID" value="PSB15351.1"/>
    <property type="molecule type" value="Genomic_DNA"/>
</dbReference>
<dbReference type="AlphaFoldDB" id="A0A2T1D4H2"/>
<dbReference type="OrthoDB" id="581696at2"/>
<proteinExistence type="predicted"/>
<dbReference type="Proteomes" id="UP000238634">
    <property type="component" value="Unassembled WGS sequence"/>
</dbReference>
<protein>
    <recommendedName>
        <fullName evidence="4">Lipoprotein</fullName>
    </recommendedName>
</protein>
<reference evidence="2 3" key="1">
    <citation type="submission" date="2018-02" db="EMBL/GenBank/DDBJ databases">
        <authorList>
            <person name="Cohen D.B."/>
            <person name="Kent A.D."/>
        </authorList>
    </citation>
    <scope>NUCLEOTIDE SEQUENCE [LARGE SCALE GENOMIC DNA]</scope>
    <source>
        <strain evidence="2 3">ULC007</strain>
    </source>
</reference>
<dbReference type="RefSeq" id="WP_073069692.1">
    <property type="nucleotide sequence ID" value="NZ_MPPI01000003.1"/>
</dbReference>
<name>A0A2T1D4H2_9CYAN</name>